<accession>A0ACC2VHZ3</accession>
<reference evidence="1" key="1">
    <citation type="submission" date="2023-04" db="EMBL/GenBank/DDBJ databases">
        <title>Draft Genome sequencing of Naganishia species isolated from polar environments using Oxford Nanopore Technology.</title>
        <authorList>
            <person name="Leo P."/>
            <person name="Venkateswaran K."/>
        </authorList>
    </citation>
    <scope>NUCLEOTIDE SEQUENCE</scope>
    <source>
        <strain evidence="1">MNA-CCFEE 5423</strain>
    </source>
</reference>
<gene>
    <name evidence="1" type="ORF">QFC21_004256</name>
</gene>
<dbReference type="EMBL" id="JASBWT010000014">
    <property type="protein sequence ID" value="KAJ9098609.1"/>
    <property type="molecule type" value="Genomic_DNA"/>
</dbReference>
<comment type="caution">
    <text evidence="1">The sequence shown here is derived from an EMBL/GenBank/DDBJ whole genome shotgun (WGS) entry which is preliminary data.</text>
</comment>
<name>A0ACC2VHZ3_9TREE</name>
<protein>
    <submittedName>
        <fullName evidence="1">Uncharacterized protein</fullName>
    </submittedName>
</protein>
<evidence type="ECO:0000313" key="1">
    <source>
        <dbReference type="EMBL" id="KAJ9098609.1"/>
    </source>
</evidence>
<sequence>MATPPAKKILAFGAPLSSFKKLSDKIAAFHKQKGPFDCCVLLGNAFKEGTDGSELSSDLTYQVAIPTYFTVGSRPLPESIQARLTSGPELVKNLICLGNTIIDRDDVTIGFVGGVITDDVDVSTDVAVSKSDIDAILQSNVLAKSSLKQDAGNTLADIRNANKTPVHQRGIDLLLMASAPPEIATFSRNAPASAALPNSTPYIADLITAARPRYILWSAQDDEVPDGQSAYWEREPFGWDSAGNHKEDRFTRAVKIDTFGGPKGVKKVSNDGDENDPLHNNSEEQLLSKDPVPPAPANSTANPYQKGSRGQKRQALEEQNFIFQNADQKRAKKAGPPPDTIGLKTVRKGINYQKDTYARSAEVARIKDCPDKGKKPPDGTEERKPSADYRCPGCGAVGEHFYKHCDNYKPRENLPPITQHECWFCLSNPNVDHLAPSKSLILAIGNNTYLAMAKGQLIPTNNSNKPPLIPGGGHCLIIPIHHCNTPYALDVEIGQPTIDEIDEVKGKLERLFGEYEAAPVFFELSRQSGRGGHNHVQAVPIPQNRMGELESFLVNEANKQGFQFEKDGSAAVGNLAGRNYFRIDLPGGQRLVHFMRGPFNVQFGREALAKFLNMLDRADWKQCTQSPTEQKQDVQTFKKLYNSFK</sequence>
<dbReference type="Proteomes" id="UP001227268">
    <property type="component" value="Unassembled WGS sequence"/>
</dbReference>
<evidence type="ECO:0000313" key="2">
    <source>
        <dbReference type="Proteomes" id="UP001227268"/>
    </source>
</evidence>
<keyword evidence="2" id="KW-1185">Reference proteome</keyword>
<proteinExistence type="predicted"/>
<organism evidence="1 2">
    <name type="scientific">Naganishia friedmannii</name>
    <dbReference type="NCBI Taxonomy" id="89922"/>
    <lineage>
        <taxon>Eukaryota</taxon>
        <taxon>Fungi</taxon>
        <taxon>Dikarya</taxon>
        <taxon>Basidiomycota</taxon>
        <taxon>Agaricomycotina</taxon>
        <taxon>Tremellomycetes</taxon>
        <taxon>Filobasidiales</taxon>
        <taxon>Filobasidiaceae</taxon>
        <taxon>Naganishia</taxon>
    </lineage>
</organism>